<keyword evidence="3 7" id="KW-0812">Transmembrane</keyword>
<reference evidence="8 9" key="1">
    <citation type="journal article" date="2021" name="MBio">
        <title>Poor Competitiveness of Bradyrhizobium in Pigeon Pea Root Colonization in Indian Soils.</title>
        <authorList>
            <person name="Chalasani D."/>
            <person name="Basu A."/>
            <person name="Pullabhotla S.V.S.R.N."/>
            <person name="Jorrin B."/>
            <person name="Neal A.L."/>
            <person name="Poole P.S."/>
            <person name="Podile A.R."/>
            <person name="Tkacz A."/>
        </authorList>
    </citation>
    <scope>NUCLEOTIDE SEQUENCE [LARGE SCALE GENOMIC DNA]</scope>
    <source>
        <strain evidence="8 9">HU12</strain>
    </source>
</reference>
<evidence type="ECO:0000256" key="7">
    <source>
        <dbReference type="SAM" id="Phobius"/>
    </source>
</evidence>
<accession>A0ABS7I017</accession>
<name>A0ABS7I017_9MICO</name>
<evidence type="ECO:0000256" key="3">
    <source>
        <dbReference type="ARBA" id="ARBA00022692"/>
    </source>
</evidence>
<evidence type="ECO:0000256" key="6">
    <source>
        <dbReference type="SAM" id="MobiDB-lite"/>
    </source>
</evidence>
<dbReference type="CDD" id="cd06579">
    <property type="entry name" value="TM_PBP1_transp_AraH_like"/>
    <property type="match status" value="1"/>
</dbReference>
<feature type="transmembrane region" description="Helical" evidence="7">
    <location>
        <begin position="296"/>
        <end position="315"/>
    </location>
</feature>
<feature type="transmembrane region" description="Helical" evidence="7">
    <location>
        <begin position="191"/>
        <end position="211"/>
    </location>
</feature>
<feature type="transmembrane region" description="Helical" evidence="7">
    <location>
        <begin position="68"/>
        <end position="87"/>
    </location>
</feature>
<comment type="subcellular location">
    <subcellularLocation>
        <location evidence="1">Cell membrane</location>
        <topology evidence="1">Multi-pass membrane protein</topology>
    </subcellularLocation>
</comment>
<keyword evidence="2" id="KW-1003">Cell membrane</keyword>
<feature type="transmembrane region" description="Helical" evidence="7">
    <location>
        <begin position="240"/>
        <end position="257"/>
    </location>
</feature>
<dbReference type="Proteomes" id="UP000777440">
    <property type="component" value="Unassembled WGS sequence"/>
</dbReference>
<evidence type="ECO:0000256" key="2">
    <source>
        <dbReference type="ARBA" id="ARBA00022475"/>
    </source>
</evidence>
<gene>
    <name evidence="8" type="ORF">JNB61_11760</name>
</gene>
<feature type="region of interest" description="Disordered" evidence="6">
    <location>
        <begin position="1"/>
        <end position="20"/>
    </location>
</feature>
<organism evidence="8 9">
    <name type="scientific">Microbacterium ureisolvens</name>
    <dbReference type="NCBI Taxonomy" id="2781186"/>
    <lineage>
        <taxon>Bacteria</taxon>
        <taxon>Bacillati</taxon>
        <taxon>Actinomycetota</taxon>
        <taxon>Actinomycetes</taxon>
        <taxon>Micrococcales</taxon>
        <taxon>Microbacteriaceae</taxon>
        <taxon>Microbacterium</taxon>
    </lineage>
</organism>
<evidence type="ECO:0000256" key="4">
    <source>
        <dbReference type="ARBA" id="ARBA00022989"/>
    </source>
</evidence>
<dbReference type="EMBL" id="JAEUAX010000005">
    <property type="protein sequence ID" value="MBW9110449.1"/>
    <property type="molecule type" value="Genomic_DNA"/>
</dbReference>
<protein>
    <submittedName>
        <fullName evidence="8">ABC transporter permease</fullName>
    </submittedName>
</protein>
<evidence type="ECO:0000313" key="9">
    <source>
        <dbReference type="Proteomes" id="UP000777440"/>
    </source>
</evidence>
<evidence type="ECO:0000256" key="5">
    <source>
        <dbReference type="ARBA" id="ARBA00023136"/>
    </source>
</evidence>
<dbReference type="InterPro" id="IPR001851">
    <property type="entry name" value="ABC_transp_permease"/>
</dbReference>
<proteinExistence type="predicted"/>
<sequence>MAQSESTHPKSTHWEGGAPSRPATVRRFLGRAASLWTFGILLMIVIGFALTTNNFFSKAGWQAISLNSTEVLLIAIGGTFVIVAGGIDLSVGSVLALSGIVSAMVMSSLVDSQRGAIETMIIGLMVALAVGAGAGAVNGLIITGFNVSPFIVTLGMLGVARGLTQLANGGQEVSNLPPELVVIGNSFLLDGWIAVPVAVTIVAAFTGWLFLAKTRFGRRIKAIGSNSQAATRTGIKVKRYLLLTYILSGLMAGLAGFSAMSQLGVATITAGQGIELAAVAAIVIGGTSLYGGRGSVAGTVVGALIVAVLETGLIIARANSAWQIIVVGIILIGAVLVDRQRARVARSE</sequence>
<feature type="transmembrane region" description="Helical" evidence="7">
    <location>
        <begin position="93"/>
        <end position="110"/>
    </location>
</feature>
<feature type="transmembrane region" description="Helical" evidence="7">
    <location>
        <begin position="321"/>
        <end position="337"/>
    </location>
</feature>
<evidence type="ECO:0000256" key="1">
    <source>
        <dbReference type="ARBA" id="ARBA00004651"/>
    </source>
</evidence>
<feature type="transmembrane region" description="Helical" evidence="7">
    <location>
        <begin position="263"/>
        <end position="284"/>
    </location>
</feature>
<dbReference type="PANTHER" id="PTHR32196">
    <property type="entry name" value="ABC TRANSPORTER PERMEASE PROTEIN YPHD-RELATED-RELATED"/>
    <property type="match status" value="1"/>
</dbReference>
<keyword evidence="9" id="KW-1185">Reference proteome</keyword>
<dbReference type="PANTHER" id="PTHR32196:SF72">
    <property type="entry name" value="RIBOSE IMPORT PERMEASE PROTEIN RBSC"/>
    <property type="match status" value="1"/>
</dbReference>
<dbReference type="Pfam" id="PF02653">
    <property type="entry name" value="BPD_transp_2"/>
    <property type="match status" value="1"/>
</dbReference>
<feature type="transmembrane region" description="Helical" evidence="7">
    <location>
        <begin position="35"/>
        <end position="56"/>
    </location>
</feature>
<keyword evidence="5 7" id="KW-0472">Membrane</keyword>
<dbReference type="RefSeq" id="WP_220289256.1">
    <property type="nucleotide sequence ID" value="NZ_JAEUAX010000005.1"/>
</dbReference>
<comment type="caution">
    <text evidence="8">The sequence shown here is derived from an EMBL/GenBank/DDBJ whole genome shotgun (WGS) entry which is preliminary data.</text>
</comment>
<feature type="transmembrane region" description="Helical" evidence="7">
    <location>
        <begin position="122"/>
        <end position="147"/>
    </location>
</feature>
<evidence type="ECO:0000313" key="8">
    <source>
        <dbReference type="EMBL" id="MBW9110449.1"/>
    </source>
</evidence>
<keyword evidence="4 7" id="KW-1133">Transmembrane helix</keyword>